<name>A0ABW2QQ78_9BURK</name>
<organism evidence="2 3">
    <name type="scientific">Hydrogenophaga atypica</name>
    <dbReference type="NCBI Taxonomy" id="249409"/>
    <lineage>
        <taxon>Bacteria</taxon>
        <taxon>Pseudomonadati</taxon>
        <taxon>Pseudomonadota</taxon>
        <taxon>Betaproteobacteria</taxon>
        <taxon>Burkholderiales</taxon>
        <taxon>Comamonadaceae</taxon>
        <taxon>Hydrogenophaga</taxon>
    </lineage>
</organism>
<evidence type="ECO:0000313" key="2">
    <source>
        <dbReference type="EMBL" id="MFC7410852.1"/>
    </source>
</evidence>
<evidence type="ECO:0000313" key="3">
    <source>
        <dbReference type="Proteomes" id="UP001596501"/>
    </source>
</evidence>
<dbReference type="InterPro" id="IPR013096">
    <property type="entry name" value="Cupin_2"/>
</dbReference>
<proteinExistence type="predicted"/>
<sequence length="109" mass="12304">MNRNNMRPQAIPTVQIDNGRVIVTEWRFPPGAETGWHTHAHDYVVVPMTDGNLVLETDEGIKTSTLVKGRSYARQIGVSHNVINPGPHEVIFVEIEVKTRTRQDYAEQA</sequence>
<keyword evidence="3" id="KW-1185">Reference proteome</keyword>
<dbReference type="Pfam" id="PF07883">
    <property type="entry name" value="Cupin_2"/>
    <property type="match status" value="1"/>
</dbReference>
<dbReference type="RefSeq" id="WP_382199491.1">
    <property type="nucleotide sequence ID" value="NZ_JBHTCA010000020.1"/>
</dbReference>
<dbReference type="InterPro" id="IPR011051">
    <property type="entry name" value="RmlC_Cupin_sf"/>
</dbReference>
<evidence type="ECO:0000259" key="1">
    <source>
        <dbReference type="Pfam" id="PF07883"/>
    </source>
</evidence>
<dbReference type="Proteomes" id="UP001596501">
    <property type="component" value="Unassembled WGS sequence"/>
</dbReference>
<feature type="domain" description="Cupin type-2" evidence="1">
    <location>
        <begin position="25"/>
        <end position="95"/>
    </location>
</feature>
<dbReference type="CDD" id="cd06982">
    <property type="entry name" value="cupin_BauB-like"/>
    <property type="match status" value="1"/>
</dbReference>
<comment type="caution">
    <text evidence="2">The sequence shown here is derived from an EMBL/GenBank/DDBJ whole genome shotgun (WGS) entry which is preliminary data.</text>
</comment>
<accession>A0ABW2QQ78</accession>
<gene>
    <name evidence="2" type="ORF">ACFQPB_18495</name>
</gene>
<reference evidence="3" key="1">
    <citation type="journal article" date="2019" name="Int. J. Syst. Evol. Microbiol.">
        <title>The Global Catalogue of Microorganisms (GCM) 10K type strain sequencing project: providing services to taxonomists for standard genome sequencing and annotation.</title>
        <authorList>
            <consortium name="The Broad Institute Genomics Platform"/>
            <consortium name="The Broad Institute Genome Sequencing Center for Infectious Disease"/>
            <person name="Wu L."/>
            <person name="Ma J."/>
        </authorList>
    </citation>
    <scope>NUCLEOTIDE SEQUENCE [LARGE SCALE GENOMIC DNA]</scope>
    <source>
        <strain evidence="3">CGMCC 1.12371</strain>
    </source>
</reference>
<dbReference type="InterPro" id="IPR014710">
    <property type="entry name" value="RmlC-like_jellyroll"/>
</dbReference>
<dbReference type="SUPFAM" id="SSF51182">
    <property type="entry name" value="RmlC-like cupins"/>
    <property type="match status" value="1"/>
</dbReference>
<dbReference type="Gene3D" id="2.60.120.10">
    <property type="entry name" value="Jelly Rolls"/>
    <property type="match status" value="1"/>
</dbReference>
<protein>
    <submittedName>
        <fullName evidence="2">Cupin domain-containing protein</fullName>
    </submittedName>
</protein>
<dbReference type="EMBL" id="JBHTCA010000020">
    <property type="protein sequence ID" value="MFC7410852.1"/>
    <property type="molecule type" value="Genomic_DNA"/>
</dbReference>